<keyword evidence="8" id="KW-0221">Differentiation</keyword>
<evidence type="ECO:0000256" key="7">
    <source>
        <dbReference type="ARBA" id="ARBA00022771"/>
    </source>
</evidence>
<dbReference type="SMART" id="SM00225">
    <property type="entry name" value="BTB"/>
    <property type="match status" value="1"/>
</dbReference>
<evidence type="ECO:0000256" key="3">
    <source>
        <dbReference type="ARBA" id="ARBA00006991"/>
    </source>
</evidence>
<feature type="compositionally biased region" description="Polar residues" evidence="17">
    <location>
        <begin position="311"/>
        <end position="320"/>
    </location>
</feature>
<dbReference type="FunFam" id="3.30.160.60:FF:002343">
    <property type="entry name" value="Zinc finger protein 33A"/>
    <property type="match status" value="1"/>
</dbReference>
<keyword evidence="5" id="KW-0479">Metal-binding</keyword>
<dbReference type="Pfam" id="PF00651">
    <property type="entry name" value="BTB"/>
    <property type="match status" value="1"/>
</dbReference>
<dbReference type="SMART" id="SM00355">
    <property type="entry name" value="ZnF_C2H2"/>
    <property type="match status" value="7"/>
</dbReference>
<feature type="region of interest" description="Disordered" evidence="17">
    <location>
        <begin position="175"/>
        <end position="382"/>
    </location>
</feature>
<dbReference type="Gene3D" id="3.30.710.10">
    <property type="entry name" value="Potassium Channel Kv1.1, Chain A"/>
    <property type="match status" value="1"/>
</dbReference>
<dbReference type="GO" id="GO:0045476">
    <property type="term" value="P:nurse cell apoptotic process"/>
    <property type="evidence" value="ECO:0007669"/>
    <property type="project" value="UniProtKB-ARBA"/>
</dbReference>
<feature type="compositionally biased region" description="Low complexity" evidence="17">
    <location>
        <begin position="766"/>
        <end position="787"/>
    </location>
</feature>
<comment type="function">
    <text evidence="15">Putative transcription factor required for axon growth and guidance in the central and peripheral nervous systems. Repels CNS axons away from the midline by promoting the expression of the midline repellent sli and its receptor robo.</text>
</comment>
<dbReference type="CDD" id="cd18315">
    <property type="entry name" value="BTB_POZ_BAB-like"/>
    <property type="match status" value="1"/>
</dbReference>
<keyword evidence="13" id="KW-0804">Transcription</keyword>
<evidence type="ECO:0000256" key="2">
    <source>
        <dbReference type="ARBA" id="ARBA00004123"/>
    </source>
</evidence>
<dbReference type="InterPro" id="IPR011333">
    <property type="entry name" value="SKP1/BTB/POZ_sf"/>
</dbReference>
<evidence type="ECO:0000313" key="20">
    <source>
        <dbReference type="Proteomes" id="UP000694843"/>
    </source>
</evidence>
<dbReference type="Gene3D" id="3.30.160.60">
    <property type="entry name" value="Classic Zinc Finger"/>
    <property type="match status" value="4"/>
</dbReference>
<dbReference type="OMA" id="CTEPHER"/>
<dbReference type="GO" id="GO:0035167">
    <property type="term" value="P:larval lymph gland hemopoiesis"/>
    <property type="evidence" value="ECO:0007669"/>
    <property type="project" value="UniProtKB-ARBA"/>
</dbReference>
<keyword evidence="11" id="KW-0805">Transcription regulation</keyword>
<keyword evidence="12" id="KW-0238">DNA-binding</keyword>
<keyword evidence="20" id="KW-1185">Reference proteome</keyword>
<feature type="region of interest" description="Disordered" evidence="17">
    <location>
        <begin position="413"/>
        <end position="444"/>
    </location>
</feature>
<comment type="subcellular location">
    <subcellularLocation>
        <location evidence="2">Nucleus</location>
    </subcellularLocation>
</comment>
<dbReference type="GO" id="GO:0007526">
    <property type="term" value="P:larval somatic muscle development"/>
    <property type="evidence" value="ECO:0007669"/>
    <property type="project" value="UniProtKB-ARBA"/>
</dbReference>
<comment type="function">
    <text evidence="1">May be involved in transcriptional regulation.</text>
</comment>
<evidence type="ECO:0000256" key="13">
    <source>
        <dbReference type="ARBA" id="ARBA00023163"/>
    </source>
</evidence>
<dbReference type="SUPFAM" id="SSF54695">
    <property type="entry name" value="POZ domain"/>
    <property type="match status" value="1"/>
</dbReference>
<evidence type="ECO:0000256" key="6">
    <source>
        <dbReference type="ARBA" id="ARBA00022737"/>
    </source>
</evidence>
<dbReference type="PANTHER" id="PTHR23110">
    <property type="entry name" value="BTB DOMAIN TRANSCRIPTION FACTOR"/>
    <property type="match status" value="1"/>
</dbReference>
<sequence length="1045" mass="112672">MCRQEGEATYAVLMMGSDQYCLKWNYHWANLVGVFNSLLETETFVDVTISCEGRRVKAHRLVLSACSPYFTQLLVDNPDRHPVIILKGIKYDHLKAIIHFIYNGEVAVDQKELPVLISIARELQIRGLADKRLQETQLQLAAARSFSKIQENESSISNSVENIIPIPSTEVESTALATKSNGNSSQDPGESPASFSCTPTISNSRSVSVPENEHKSDDEEEASRTASSDMASAKTEPLSMTAMDQPTDLTSNGKQRCNASSSAPPNMPPPSPCAAFVGASAASLSPRSSLQVDSCSPTPKRRRLSDGEGHQNGTNSPSKSQMREDELSGNDEPDVRSRTPDTHDRSEEPLELTVTVNRDSHEQRRQSPVNASVRTREVNRSPSAVSHININKMRLSDGLLKEDGGDCVSCAPSSCSPPVRPPSGLSVTPLPHASPLHPSTPAPMSRHQLTFIQRALAMGYPPLPYFGAGLDAPASLPPGVPGLSNQTKDLLQFLDLVKSLGNSDSALPAGIAPSFTMPGMVGAAPVGVVSPAKDGEAEYTCHICARIMPSQQFLEEHIKIHEEEKPYKCDHCGQRYKYQSAFQRHQEQNHTAKLPGEKPYRCTVCGQCFKYHKSFLKHRSNHDVLDHIMKNESSDESKSSLPPAYIQCLLNSRLGGPPLSSNVQARGGLALDSRVPLSFKEELVDVDDSIGDQPPSTPSASIPENGEVKDEDEEMEDESCTWKFIHCLKCKATFRDVANFDAHCRLLSSECSHENMREVSVPGGENSNLSNPHSGSSSPPASPHRSPGWPPSLNSRSPLAGAAASSPQLHASMLSPSCATTASSSSSLYSPFTSINFTSLSNANKVTMSPTVMAMSSAASSLPIIVSASASVCPASVCATTLGGSVSGVLSGAGASASSNSSGAKLLEDSIPPSSGGGLSFEEERPFKCPYCTKGFKGRENLKLHIRTHTGEKPYNCGVCGKAFGGRSDMNRHLRIHTGEKPYPCKVCGKKFARADYLSKHITTHLGIPFAKPVHSLQQSLQNLETVRNYQSMQNLSEANNVQTN</sequence>
<feature type="domain" description="C2H2-type" evidence="19">
    <location>
        <begin position="927"/>
        <end position="954"/>
    </location>
</feature>
<feature type="domain" description="C2H2-type" evidence="19">
    <location>
        <begin position="539"/>
        <end position="566"/>
    </location>
</feature>
<keyword evidence="7 16" id="KW-0863">Zinc-finger</keyword>
<dbReference type="GO" id="GO:0016199">
    <property type="term" value="P:axon midline choice point recognition"/>
    <property type="evidence" value="ECO:0007669"/>
    <property type="project" value="UniProtKB-ARBA"/>
</dbReference>
<keyword evidence="6" id="KW-0677">Repeat</keyword>
<dbReference type="InterPro" id="IPR000210">
    <property type="entry name" value="BTB/POZ_dom"/>
</dbReference>
<evidence type="ECO:0000256" key="16">
    <source>
        <dbReference type="PROSITE-ProRule" id="PRU00042"/>
    </source>
</evidence>
<evidence type="ECO:0000259" key="19">
    <source>
        <dbReference type="PROSITE" id="PS50157"/>
    </source>
</evidence>
<keyword evidence="14" id="KW-0539">Nucleus</keyword>
<dbReference type="AlphaFoldDB" id="A0A979FXH1"/>
<evidence type="ECO:0000256" key="4">
    <source>
        <dbReference type="ARBA" id="ARBA00022473"/>
    </source>
</evidence>
<evidence type="ECO:0000256" key="5">
    <source>
        <dbReference type="ARBA" id="ARBA00022723"/>
    </source>
</evidence>
<dbReference type="InterPro" id="IPR036236">
    <property type="entry name" value="Znf_C2H2_sf"/>
</dbReference>
<evidence type="ECO:0000256" key="14">
    <source>
        <dbReference type="ARBA" id="ARBA00023242"/>
    </source>
</evidence>
<keyword evidence="4" id="KW-0217">Developmental protein</keyword>
<dbReference type="PROSITE" id="PS50157">
    <property type="entry name" value="ZINC_FINGER_C2H2_2"/>
    <property type="match status" value="6"/>
</dbReference>
<dbReference type="GO" id="GO:0007464">
    <property type="term" value="P:R3/R4 cell fate commitment"/>
    <property type="evidence" value="ECO:0007669"/>
    <property type="project" value="UniProtKB-ARBA"/>
</dbReference>
<evidence type="ECO:0000256" key="12">
    <source>
        <dbReference type="ARBA" id="ARBA00023125"/>
    </source>
</evidence>
<dbReference type="InterPro" id="IPR013087">
    <property type="entry name" value="Znf_C2H2_type"/>
</dbReference>
<feature type="region of interest" description="Disordered" evidence="17">
    <location>
        <begin position="758"/>
        <end position="804"/>
    </location>
</feature>
<feature type="domain" description="C2H2-type" evidence="19">
    <location>
        <begin position="955"/>
        <end position="982"/>
    </location>
</feature>
<dbReference type="GO" id="GO:0008270">
    <property type="term" value="F:zinc ion binding"/>
    <property type="evidence" value="ECO:0007669"/>
    <property type="project" value="UniProtKB-KW"/>
</dbReference>
<dbReference type="GO" id="GO:0008406">
    <property type="term" value="P:gonad development"/>
    <property type="evidence" value="ECO:0007669"/>
    <property type="project" value="UniProtKB-ARBA"/>
</dbReference>
<evidence type="ECO:0000256" key="1">
    <source>
        <dbReference type="ARBA" id="ARBA00003767"/>
    </source>
</evidence>
<dbReference type="InterPro" id="IPR051095">
    <property type="entry name" value="Dros_DevTransReg"/>
</dbReference>
<feature type="domain" description="C2H2-type" evidence="19">
    <location>
        <begin position="983"/>
        <end position="1007"/>
    </location>
</feature>
<evidence type="ECO:0000256" key="15">
    <source>
        <dbReference type="ARBA" id="ARBA00037382"/>
    </source>
</evidence>
<dbReference type="OrthoDB" id="6365676at2759"/>
<evidence type="ECO:0000256" key="10">
    <source>
        <dbReference type="ARBA" id="ARBA00022902"/>
    </source>
</evidence>
<feature type="compositionally biased region" description="Basic and acidic residues" evidence="17">
    <location>
        <begin position="333"/>
        <end position="348"/>
    </location>
</feature>
<feature type="domain" description="C2H2-type" evidence="19">
    <location>
        <begin position="600"/>
        <end position="622"/>
    </location>
</feature>
<dbReference type="GO" id="GO:0003677">
    <property type="term" value="F:DNA binding"/>
    <property type="evidence" value="ECO:0007669"/>
    <property type="project" value="UniProtKB-KW"/>
</dbReference>
<dbReference type="Pfam" id="PF00096">
    <property type="entry name" value="zf-C2H2"/>
    <property type="match status" value="4"/>
</dbReference>
<keyword evidence="10" id="KW-0524">Neurogenesis</keyword>
<dbReference type="Proteomes" id="UP000694843">
    <property type="component" value="Unplaced"/>
</dbReference>
<proteinExistence type="inferred from homology"/>
<evidence type="ECO:0000256" key="11">
    <source>
        <dbReference type="ARBA" id="ARBA00023015"/>
    </source>
</evidence>
<dbReference type="GO" id="GO:0006357">
    <property type="term" value="P:regulation of transcription by RNA polymerase II"/>
    <property type="evidence" value="ECO:0007669"/>
    <property type="project" value="TreeGrafter"/>
</dbReference>
<dbReference type="FunFam" id="3.30.160.60:FF:000226">
    <property type="entry name" value="Zinc finger protein 236 variant"/>
    <property type="match status" value="1"/>
</dbReference>
<dbReference type="GO" id="GO:0048813">
    <property type="term" value="P:dendrite morphogenesis"/>
    <property type="evidence" value="ECO:0007669"/>
    <property type="project" value="UniProtKB-ARBA"/>
</dbReference>
<feature type="compositionally biased region" description="Low complexity" evidence="17">
    <location>
        <begin position="273"/>
        <end position="290"/>
    </location>
</feature>
<feature type="compositionally biased region" description="Polar residues" evidence="17">
    <location>
        <begin position="242"/>
        <end position="255"/>
    </location>
</feature>
<keyword evidence="9" id="KW-0862">Zinc</keyword>
<dbReference type="GO" id="GO:0045467">
    <property type="term" value="P:R7 cell development"/>
    <property type="evidence" value="ECO:0007669"/>
    <property type="project" value="UniProtKB-ARBA"/>
</dbReference>
<dbReference type="GO" id="GO:0005634">
    <property type="term" value="C:nucleus"/>
    <property type="evidence" value="ECO:0007669"/>
    <property type="project" value="UniProtKB-SubCell"/>
</dbReference>
<feature type="domain" description="BTB" evidence="18">
    <location>
        <begin position="45"/>
        <end position="110"/>
    </location>
</feature>
<evidence type="ECO:0000256" key="9">
    <source>
        <dbReference type="ARBA" id="ARBA00022833"/>
    </source>
</evidence>
<dbReference type="GeneID" id="108669083"/>
<gene>
    <name evidence="21" type="primary">LOC108669083</name>
</gene>
<dbReference type="PANTHER" id="PTHR23110:SF111">
    <property type="entry name" value="LONGITUDINALS LACKING PROTEIN, ISOFORMS F_I_K_T"/>
    <property type="match status" value="1"/>
</dbReference>
<accession>A0A979FXH1</accession>
<dbReference type="RefSeq" id="XP_047740905.1">
    <property type="nucleotide sequence ID" value="XM_047884949.1"/>
</dbReference>
<evidence type="ECO:0000313" key="21">
    <source>
        <dbReference type="RefSeq" id="XP_047740905.1"/>
    </source>
</evidence>
<name>A0A979FXH1_HYAAZ</name>
<evidence type="ECO:0000259" key="18">
    <source>
        <dbReference type="PROSITE" id="PS50097"/>
    </source>
</evidence>
<reference evidence="21" key="1">
    <citation type="submission" date="2025-08" db="UniProtKB">
        <authorList>
            <consortium name="RefSeq"/>
        </authorList>
    </citation>
    <scope>IDENTIFICATION</scope>
    <source>
        <tissue evidence="21">Whole organism</tissue>
    </source>
</reference>
<feature type="region of interest" description="Disordered" evidence="17">
    <location>
        <begin position="687"/>
        <end position="714"/>
    </location>
</feature>
<feature type="domain" description="C2H2-type" evidence="19">
    <location>
        <begin position="567"/>
        <end position="595"/>
    </location>
</feature>
<protein>
    <submittedName>
        <fullName evidence="21">Zinc finger protein 865 isoform X1</fullName>
    </submittedName>
</protein>
<evidence type="ECO:0000256" key="8">
    <source>
        <dbReference type="ARBA" id="ARBA00022782"/>
    </source>
</evidence>
<dbReference type="PROSITE" id="PS50097">
    <property type="entry name" value="BTB"/>
    <property type="match status" value="1"/>
</dbReference>
<organism evidence="20 21">
    <name type="scientific">Hyalella azteca</name>
    <name type="common">Amphipod</name>
    <dbReference type="NCBI Taxonomy" id="294128"/>
    <lineage>
        <taxon>Eukaryota</taxon>
        <taxon>Metazoa</taxon>
        <taxon>Ecdysozoa</taxon>
        <taxon>Arthropoda</taxon>
        <taxon>Crustacea</taxon>
        <taxon>Multicrustacea</taxon>
        <taxon>Malacostraca</taxon>
        <taxon>Eumalacostraca</taxon>
        <taxon>Peracarida</taxon>
        <taxon>Amphipoda</taxon>
        <taxon>Senticaudata</taxon>
        <taxon>Talitrida</taxon>
        <taxon>Talitroidea</taxon>
        <taxon>Hyalellidae</taxon>
        <taxon>Hyalella</taxon>
    </lineage>
</organism>
<dbReference type="PROSITE" id="PS00028">
    <property type="entry name" value="ZINC_FINGER_C2H2_1"/>
    <property type="match status" value="6"/>
</dbReference>
<feature type="compositionally biased region" description="Polar residues" evidence="17">
    <location>
        <begin position="175"/>
        <end position="209"/>
    </location>
</feature>
<evidence type="ECO:0000256" key="17">
    <source>
        <dbReference type="SAM" id="MobiDB-lite"/>
    </source>
</evidence>
<dbReference type="SUPFAM" id="SSF57667">
    <property type="entry name" value="beta-beta-alpha zinc fingers"/>
    <property type="match status" value="3"/>
</dbReference>
<comment type="similarity">
    <text evidence="3">Belongs to the krueppel C2H2-type zinc-finger protein family.</text>
</comment>
<dbReference type="FunFam" id="3.30.160.60:FF:000624">
    <property type="entry name" value="zinc finger protein 697"/>
    <property type="match status" value="1"/>
</dbReference>